<keyword evidence="8" id="KW-1185">Reference proteome</keyword>
<feature type="transmembrane region" description="Helical" evidence="6">
    <location>
        <begin position="180"/>
        <end position="198"/>
    </location>
</feature>
<dbReference type="PANTHER" id="PTHR30086">
    <property type="entry name" value="ARGININE EXPORTER PROTEIN ARGO"/>
    <property type="match status" value="1"/>
</dbReference>
<proteinExistence type="predicted"/>
<dbReference type="GO" id="GO:0042970">
    <property type="term" value="F:homoserine transmembrane transporter activity"/>
    <property type="evidence" value="ECO:0007669"/>
    <property type="project" value="TreeGrafter"/>
</dbReference>
<dbReference type="RefSeq" id="WP_133852036.1">
    <property type="nucleotide sequence ID" value="NZ_SNXZ01000004.1"/>
</dbReference>
<dbReference type="Proteomes" id="UP000295444">
    <property type="component" value="Unassembled WGS sequence"/>
</dbReference>
<sequence length="199" mass="20634">MSIEFWLTALIVSITPGTGVVLTVAAGLTHGSRAGVITAVGCTLGVVPHMLAAVTGIALLLSASPVAFAALKWAGVGYLLYMAISMLRAGRVSIDESAAPSARRAIVKAVLANLLNPKLTIFFFAFLPQFVNAHDPGAGRAMLVLGLLFMVVTFVVFAGYAVAAAAVRDKVISRPRVLTALQRVFAVSFVALGARLALA</sequence>
<organism evidence="7 8">
    <name type="scientific">Labedaea rhizosphaerae</name>
    <dbReference type="NCBI Taxonomy" id="598644"/>
    <lineage>
        <taxon>Bacteria</taxon>
        <taxon>Bacillati</taxon>
        <taxon>Actinomycetota</taxon>
        <taxon>Actinomycetes</taxon>
        <taxon>Pseudonocardiales</taxon>
        <taxon>Pseudonocardiaceae</taxon>
        <taxon>Labedaea</taxon>
    </lineage>
</organism>
<protein>
    <submittedName>
        <fullName evidence="7">Threonine/homoserine/homoserine lactone efflux protein</fullName>
    </submittedName>
</protein>
<evidence type="ECO:0000256" key="5">
    <source>
        <dbReference type="ARBA" id="ARBA00023136"/>
    </source>
</evidence>
<dbReference type="Pfam" id="PF01810">
    <property type="entry name" value="LysE"/>
    <property type="match status" value="1"/>
</dbReference>
<reference evidence="7 8" key="1">
    <citation type="submission" date="2019-03" db="EMBL/GenBank/DDBJ databases">
        <title>Genomic Encyclopedia of Type Strains, Phase IV (KMG-IV): sequencing the most valuable type-strain genomes for metagenomic binning, comparative biology and taxonomic classification.</title>
        <authorList>
            <person name="Goeker M."/>
        </authorList>
    </citation>
    <scope>NUCLEOTIDE SEQUENCE [LARGE SCALE GENOMIC DNA]</scope>
    <source>
        <strain evidence="7 8">DSM 45361</strain>
    </source>
</reference>
<comment type="caution">
    <text evidence="7">The sequence shown here is derived from an EMBL/GenBank/DDBJ whole genome shotgun (WGS) entry which is preliminary data.</text>
</comment>
<keyword evidence="4 6" id="KW-1133">Transmembrane helix</keyword>
<keyword evidence="3 6" id="KW-0812">Transmembrane</keyword>
<evidence type="ECO:0000256" key="2">
    <source>
        <dbReference type="ARBA" id="ARBA00022475"/>
    </source>
</evidence>
<accession>A0A4V3CZ56</accession>
<feature type="transmembrane region" description="Helical" evidence="6">
    <location>
        <begin position="105"/>
        <end position="127"/>
    </location>
</feature>
<keyword evidence="2" id="KW-1003">Cell membrane</keyword>
<dbReference type="InterPro" id="IPR001123">
    <property type="entry name" value="LeuE-type"/>
</dbReference>
<dbReference type="OrthoDB" id="3175972at2"/>
<feature type="transmembrane region" description="Helical" evidence="6">
    <location>
        <begin position="35"/>
        <end position="60"/>
    </location>
</feature>
<evidence type="ECO:0000313" key="7">
    <source>
        <dbReference type="EMBL" id="TDP96718.1"/>
    </source>
</evidence>
<feature type="transmembrane region" description="Helical" evidence="6">
    <location>
        <begin position="147"/>
        <end position="168"/>
    </location>
</feature>
<evidence type="ECO:0000256" key="3">
    <source>
        <dbReference type="ARBA" id="ARBA00022692"/>
    </source>
</evidence>
<gene>
    <name evidence="7" type="ORF">EV186_104706</name>
</gene>
<dbReference type="EMBL" id="SNXZ01000004">
    <property type="protein sequence ID" value="TDP96718.1"/>
    <property type="molecule type" value="Genomic_DNA"/>
</dbReference>
<name>A0A4V3CZ56_LABRH</name>
<evidence type="ECO:0000256" key="6">
    <source>
        <dbReference type="SAM" id="Phobius"/>
    </source>
</evidence>
<dbReference type="PIRSF" id="PIRSF006324">
    <property type="entry name" value="LeuE"/>
    <property type="match status" value="1"/>
</dbReference>
<keyword evidence="5 6" id="KW-0472">Membrane</keyword>
<evidence type="ECO:0000256" key="4">
    <source>
        <dbReference type="ARBA" id="ARBA00022989"/>
    </source>
</evidence>
<comment type="subcellular location">
    <subcellularLocation>
        <location evidence="1">Cell membrane</location>
        <topology evidence="1">Multi-pass membrane protein</topology>
    </subcellularLocation>
</comment>
<evidence type="ECO:0000313" key="8">
    <source>
        <dbReference type="Proteomes" id="UP000295444"/>
    </source>
</evidence>
<evidence type="ECO:0000256" key="1">
    <source>
        <dbReference type="ARBA" id="ARBA00004651"/>
    </source>
</evidence>
<dbReference type="PANTHER" id="PTHR30086:SF14">
    <property type="entry name" value="HOMOSERINE_HOMOSERINE LACTONE EFFLUX PROTEIN"/>
    <property type="match status" value="1"/>
</dbReference>
<dbReference type="GO" id="GO:0005886">
    <property type="term" value="C:plasma membrane"/>
    <property type="evidence" value="ECO:0007669"/>
    <property type="project" value="UniProtKB-SubCell"/>
</dbReference>
<dbReference type="AlphaFoldDB" id="A0A4V3CZ56"/>
<feature type="transmembrane region" description="Helical" evidence="6">
    <location>
        <begin position="6"/>
        <end position="28"/>
    </location>
</feature>
<feature type="transmembrane region" description="Helical" evidence="6">
    <location>
        <begin position="66"/>
        <end position="84"/>
    </location>
</feature>